<name>A0AAJ1FA09_9HYPH</name>
<evidence type="ECO:0000313" key="2">
    <source>
        <dbReference type="Proteomes" id="UP001155380"/>
    </source>
</evidence>
<dbReference type="RefSeq" id="WP_250916303.1">
    <property type="nucleotide sequence ID" value="NZ_JAMXLX010000011.1"/>
</dbReference>
<dbReference type="Proteomes" id="UP001155380">
    <property type="component" value="Unassembled WGS sequence"/>
</dbReference>
<reference evidence="1" key="1">
    <citation type="submission" date="2022-06" db="EMBL/GenBank/DDBJ databases">
        <authorList>
            <person name="Sun Q."/>
        </authorList>
    </citation>
    <scope>NUCLEOTIDE SEQUENCE</scope>
    <source>
        <strain evidence="1">S101</strain>
    </source>
</reference>
<gene>
    <name evidence="1" type="ORF">NBH21_23680</name>
</gene>
<sequence length="101" mass="11063">MRSYNQKATIVKMPDETYRLYDHPTDNTLIVSPGLGRVVAIGITQGATLGLADAMTPEQRMEAAARQHLANTGRGACSITSGYLLVKPLYEFSYTCQQRAP</sequence>
<evidence type="ECO:0000313" key="1">
    <source>
        <dbReference type="EMBL" id="MCO5959783.1"/>
    </source>
</evidence>
<organism evidence="1 2">
    <name type="scientific">Ciceribacter sichuanensis</name>
    <dbReference type="NCBI Taxonomy" id="2949647"/>
    <lineage>
        <taxon>Bacteria</taxon>
        <taxon>Pseudomonadati</taxon>
        <taxon>Pseudomonadota</taxon>
        <taxon>Alphaproteobacteria</taxon>
        <taxon>Hyphomicrobiales</taxon>
        <taxon>Rhizobiaceae</taxon>
        <taxon>Ciceribacter</taxon>
    </lineage>
</organism>
<accession>A0AAJ1FA09</accession>
<comment type="caution">
    <text evidence="1">The sequence shown here is derived from an EMBL/GenBank/DDBJ whole genome shotgun (WGS) entry which is preliminary data.</text>
</comment>
<protein>
    <submittedName>
        <fullName evidence="1">Uncharacterized protein</fullName>
    </submittedName>
</protein>
<dbReference type="AlphaFoldDB" id="A0AAJ1FA09"/>
<dbReference type="EMBL" id="JAMXLX010000011">
    <property type="protein sequence ID" value="MCO5959783.1"/>
    <property type="molecule type" value="Genomic_DNA"/>
</dbReference>
<proteinExistence type="predicted"/>